<feature type="signal peptide" evidence="1">
    <location>
        <begin position="1"/>
        <end position="20"/>
    </location>
</feature>
<proteinExistence type="predicted"/>
<sequence length="45" mass="5445">MLRPRCSLLIHLLLLPWLHLQYHQTMRAANPVSLHHQRRQDASRH</sequence>
<feature type="chain" id="PRO_5015195004" evidence="1">
    <location>
        <begin position="21"/>
        <end position="45"/>
    </location>
</feature>
<accession>A0A2P2NZT0</accession>
<organism evidence="2">
    <name type="scientific">Rhizophora mucronata</name>
    <name type="common">Asiatic mangrove</name>
    <dbReference type="NCBI Taxonomy" id="61149"/>
    <lineage>
        <taxon>Eukaryota</taxon>
        <taxon>Viridiplantae</taxon>
        <taxon>Streptophyta</taxon>
        <taxon>Embryophyta</taxon>
        <taxon>Tracheophyta</taxon>
        <taxon>Spermatophyta</taxon>
        <taxon>Magnoliopsida</taxon>
        <taxon>eudicotyledons</taxon>
        <taxon>Gunneridae</taxon>
        <taxon>Pentapetalae</taxon>
        <taxon>rosids</taxon>
        <taxon>fabids</taxon>
        <taxon>Malpighiales</taxon>
        <taxon>Rhizophoraceae</taxon>
        <taxon>Rhizophora</taxon>
    </lineage>
</organism>
<dbReference type="AlphaFoldDB" id="A0A2P2NZT0"/>
<evidence type="ECO:0000313" key="2">
    <source>
        <dbReference type="EMBL" id="MBX48028.1"/>
    </source>
</evidence>
<reference evidence="2" key="1">
    <citation type="submission" date="2018-02" db="EMBL/GenBank/DDBJ databases">
        <title>Rhizophora mucronata_Transcriptome.</title>
        <authorList>
            <person name="Meera S.P."/>
            <person name="Sreeshan A."/>
            <person name="Augustine A."/>
        </authorList>
    </citation>
    <scope>NUCLEOTIDE SEQUENCE</scope>
    <source>
        <tissue evidence="2">Leaf</tissue>
    </source>
</reference>
<name>A0A2P2NZT0_RHIMU</name>
<evidence type="ECO:0000256" key="1">
    <source>
        <dbReference type="SAM" id="SignalP"/>
    </source>
</evidence>
<protein>
    <submittedName>
        <fullName evidence="2">Uncharacterized protein</fullName>
    </submittedName>
</protein>
<keyword evidence="1" id="KW-0732">Signal</keyword>
<dbReference type="EMBL" id="GGEC01067544">
    <property type="protein sequence ID" value="MBX48028.1"/>
    <property type="molecule type" value="Transcribed_RNA"/>
</dbReference>